<dbReference type="Proteomes" id="UP000054843">
    <property type="component" value="Unassembled WGS sequence"/>
</dbReference>
<comment type="caution">
    <text evidence="1">The sequence shown here is derived from an EMBL/GenBank/DDBJ whole genome shotgun (WGS) entry which is preliminary data.</text>
</comment>
<keyword evidence="2" id="KW-1185">Reference proteome</keyword>
<accession>A0A0V1MTR8</accession>
<gene>
    <name evidence="1" type="ORF">T10_10085</name>
</gene>
<evidence type="ECO:0000313" key="1">
    <source>
        <dbReference type="EMBL" id="KRZ75004.1"/>
    </source>
</evidence>
<organism evidence="1 2">
    <name type="scientific">Trichinella papuae</name>
    <dbReference type="NCBI Taxonomy" id="268474"/>
    <lineage>
        <taxon>Eukaryota</taxon>
        <taxon>Metazoa</taxon>
        <taxon>Ecdysozoa</taxon>
        <taxon>Nematoda</taxon>
        <taxon>Enoplea</taxon>
        <taxon>Dorylaimia</taxon>
        <taxon>Trichinellida</taxon>
        <taxon>Trichinellidae</taxon>
        <taxon>Trichinella</taxon>
    </lineage>
</organism>
<reference evidence="1 2" key="1">
    <citation type="submission" date="2015-01" db="EMBL/GenBank/DDBJ databases">
        <title>Evolution of Trichinella species and genotypes.</title>
        <authorList>
            <person name="Korhonen P.K."/>
            <person name="Edoardo P."/>
            <person name="Giuseppe L.R."/>
            <person name="Gasser R.B."/>
        </authorList>
    </citation>
    <scope>NUCLEOTIDE SEQUENCE [LARGE SCALE GENOMIC DNA]</scope>
    <source>
        <strain evidence="1">ISS1980</strain>
    </source>
</reference>
<proteinExistence type="predicted"/>
<name>A0A0V1MTR8_9BILA</name>
<protein>
    <submittedName>
        <fullName evidence="1">Uncharacterized protein</fullName>
    </submittedName>
</protein>
<dbReference type="AlphaFoldDB" id="A0A0V1MTR8"/>
<evidence type="ECO:0000313" key="2">
    <source>
        <dbReference type="Proteomes" id="UP000054843"/>
    </source>
</evidence>
<dbReference type="OrthoDB" id="5930447at2759"/>
<sequence length="61" mass="6916">MHLPYINKYYNDSKQDCILQVKGKVALRTGGWFKAAPVPRFQTLAPDWPTGPDMPRLPLSS</sequence>
<dbReference type="EMBL" id="JYDO01000043">
    <property type="protein sequence ID" value="KRZ75004.1"/>
    <property type="molecule type" value="Genomic_DNA"/>
</dbReference>